<name>A0A8D0F2J4_STROC</name>
<evidence type="ECO:0000256" key="3">
    <source>
        <dbReference type="ARBA" id="ARBA00022737"/>
    </source>
</evidence>
<dbReference type="PANTHER" id="PTHR45656">
    <property type="entry name" value="PROTEIN CBR-CLEC-78"/>
    <property type="match status" value="1"/>
</dbReference>
<dbReference type="InterPro" id="IPR000436">
    <property type="entry name" value="Sushi_SCR_CCP_dom"/>
</dbReference>
<protein>
    <recommendedName>
        <fullName evidence="7">Sushi domain-containing protein</fullName>
    </recommendedName>
</protein>
<keyword evidence="4 5" id="KW-1015">Disulfide bond</keyword>
<evidence type="ECO:0000256" key="5">
    <source>
        <dbReference type="PROSITE-ProRule" id="PRU00302"/>
    </source>
</evidence>
<dbReference type="CDD" id="cd00033">
    <property type="entry name" value="CCP"/>
    <property type="match status" value="3"/>
</dbReference>
<dbReference type="SUPFAM" id="SSF57535">
    <property type="entry name" value="Complement control module/SCR domain"/>
    <property type="match status" value="3"/>
</dbReference>
<feature type="signal peptide" evidence="6">
    <location>
        <begin position="1"/>
        <end position="31"/>
    </location>
</feature>
<feature type="disulfide bond" evidence="5">
    <location>
        <begin position="162"/>
        <end position="189"/>
    </location>
</feature>
<reference evidence="8" key="1">
    <citation type="submission" date="2025-08" db="UniProtKB">
        <authorList>
            <consortium name="Ensembl"/>
        </authorList>
    </citation>
    <scope>IDENTIFICATION</scope>
</reference>
<dbReference type="PROSITE" id="PS50923">
    <property type="entry name" value="SUSHI"/>
    <property type="match status" value="3"/>
</dbReference>
<dbReference type="Proteomes" id="UP000694551">
    <property type="component" value="Unplaced"/>
</dbReference>
<evidence type="ECO:0000256" key="1">
    <source>
        <dbReference type="ARBA" id="ARBA00022659"/>
    </source>
</evidence>
<dbReference type="InterPro" id="IPR035976">
    <property type="entry name" value="Sushi/SCR/CCP_sf"/>
</dbReference>
<feature type="disulfide bond" evidence="5">
    <location>
        <begin position="59"/>
        <end position="86"/>
    </location>
</feature>
<dbReference type="FunFam" id="2.10.70.10:FF:000014">
    <property type="entry name" value="Membrane cofactor protein"/>
    <property type="match status" value="2"/>
</dbReference>
<evidence type="ECO:0000313" key="8">
    <source>
        <dbReference type="Ensembl" id="ENSSOCP00000010392.1"/>
    </source>
</evidence>
<comment type="caution">
    <text evidence="5">Lacks conserved residue(s) required for the propagation of feature annotation.</text>
</comment>
<evidence type="ECO:0000259" key="7">
    <source>
        <dbReference type="PROSITE" id="PS50923"/>
    </source>
</evidence>
<feature type="domain" description="Sushi" evidence="7">
    <location>
        <begin position="192"/>
        <end position="250"/>
    </location>
</feature>
<keyword evidence="9" id="KW-1185">Reference proteome</keyword>
<feature type="domain" description="Sushi" evidence="7">
    <location>
        <begin position="30"/>
        <end position="88"/>
    </location>
</feature>
<accession>A0A8D0F2J4</accession>
<keyword evidence="1 5" id="KW-0768">Sushi</keyword>
<dbReference type="PANTHER" id="PTHR45656:SF3">
    <property type="entry name" value="CUB AND SUSHI DOMAIN-CONTAINING PROTEIN 1"/>
    <property type="match status" value="1"/>
</dbReference>
<organism evidence="8 9">
    <name type="scientific">Strix occidentalis caurina</name>
    <name type="common">northern spotted owl</name>
    <dbReference type="NCBI Taxonomy" id="311401"/>
    <lineage>
        <taxon>Eukaryota</taxon>
        <taxon>Metazoa</taxon>
        <taxon>Chordata</taxon>
        <taxon>Craniata</taxon>
        <taxon>Vertebrata</taxon>
        <taxon>Euteleostomi</taxon>
        <taxon>Archelosauria</taxon>
        <taxon>Archosauria</taxon>
        <taxon>Dinosauria</taxon>
        <taxon>Saurischia</taxon>
        <taxon>Theropoda</taxon>
        <taxon>Coelurosauria</taxon>
        <taxon>Aves</taxon>
        <taxon>Neognathae</taxon>
        <taxon>Neoaves</taxon>
        <taxon>Telluraves</taxon>
        <taxon>Strigiformes</taxon>
        <taxon>Strigidae</taxon>
        <taxon>Strix</taxon>
    </lineage>
</organism>
<feature type="domain" description="Sushi" evidence="7">
    <location>
        <begin position="133"/>
        <end position="191"/>
    </location>
</feature>
<evidence type="ECO:0000256" key="6">
    <source>
        <dbReference type="SAM" id="SignalP"/>
    </source>
</evidence>
<evidence type="ECO:0000256" key="4">
    <source>
        <dbReference type="ARBA" id="ARBA00023157"/>
    </source>
</evidence>
<dbReference type="Gene3D" id="2.10.70.10">
    <property type="entry name" value="Complement Module, domain 1"/>
    <property type="match status" value="3"/>
</dbReference>
<feature type="chain" id="PRO_5034246533" description="Sushi domain-containing protein" evidence="6">
    <location>
        <begin position="32"/>
        <end position="254"/>
    </location>
</feature>
<sequence>MSLLLVISSSHNVIGILAFLKVLSMFPAAIGCEIPEVQNGKVHGLQSTYKAGETLHFDCDAGYASEDTYEAQCQPGGSWDPPVLVCERGECRCPLFPRGQEQCVQAEPFLRWALTHQSTITAAPSPRTLLSLRPCPMPPEITNGHHNPSDSHLPGSAVQYSCRDGYSLIGNASISCTAEGTWSRPRPRCEANGCKRPAIENGRTTGLETTYRLGDLVVFECDFGYALKGSQESHCQFGGTWDPPVPVCEKSKCK</sequence>
<keyword evidence="2 6" id="KW-0732">Signal</keyword>
<evidence type="ECO:0000256" key="2">
    <source>
        <dbReference type="ARBA" id="ARBA00022729"/>
    </source>
</evidence>
<keyword evidence="3" id="KW-0677">Repeat</keyword>
<evidence type="ECO:0000313" key="9">
    <source>
        <dbReference type="Proteomes" id="UP000694551"/>
    </source>
</evidence>
<dbReference type="Ensembl" id="ENSSOCT00000010671.1">
    <property type="protein sequence ID" value="ENSSOCP00000010392.1"/>
    <property type="gene ID" value="ENSSOCG00000007796.1"/>
</dbReference>
<feature type="disulfide bond" evidence="5">
    <location>
        <begin position="221"/>
        <end position="248"/>
    </location>
</feature>
<dbReference type="Pfam" id="PF00084">
    <property type="entry name" value="Sushi"/>
    <property type="match status" value="3"/>
</dbReference>
<dbReference type="SMART" id="SM00032">
    <property type="entry name" value="CCP"/>
    <property type="match status" value="3"/>
</dbReference>
<reference evidence="8" key="2">
    <citation type="submission" date="2025-09" db="UniProtKB">
        <authorList>
            <consortium name="Ensembl"/>
        </authorList>
    </citation>
    <scope>IDENTIFICATION</scope>
</reference>
<dbReference type="InterPro" id="IPR051277">
    <property type="entry name" value="SEZ6_CSMD_C4BPB_Regulators"/>
</dbReference>
<dbReference type="AlphaFoldDB" id="A0A8D0F2J4"/>
<proteinExistence type="predicted"/>